<gene>
    <name evidence="1" type="ordered locus">Fbal_0681</name>
</gene>
<dbReference type="InterPro" id="IPR025346">
    <property type="entry name" value="DUF4250"/>
</dbReference>
<dbReference type="HOGENOM" id="CLU_182788_1_0_6"/>
<dbReference type="AlphaFoldDB" id="E1SRC8"/>
<evidence type="ECO:0008006" key="3">
    <source>
        <dbReference type="Google" id="ProtNLM"/>
    </source>
</evidence>
<evidence type="ECO:0000313" key="1">
    <source>
        <dbReference type="EMBL" id="ADN74893.1"/>
    </source>
</evidence>
<reference evidence="1 2" key="1">
    <citation type="journal article" date="2010" name="Stand. Genomic Sci.">
        <title>Complete genome sequence of Ferrimonas balearica type strain (PAT).</title>
        <authorList>
            <person name="Nolan M."/>
            <person name="Sikorski J."/>
            <person name="Davenport K."/>
            <person name="Lucas S."/>
            <person name="Glavina Del Rio T."/>
            <person name="Tice H."/>
            <person name="Cheng J."/>
            <person name="Goodwin L."/>
            <person name="Pitluck S."/>
            <person name="Liolios K."/>
            <person name="Ivanova N."/>
            <person name="Mavromatis K."/>
            <person name="Ovchinnikova G."/>
            <person name="Pati A."/>
            <person name="Chen A."/>
            <person name="Palaniappan K."/>
            <person name="Land M."/>
            <person name="Hauser L."/>
            <person name="Chang Y."/>
            <person name="Jeffries C."/>
            <person name="Tapia R."/>
            <person name="Brettin T."/>
            <person name="Detter J."/>
            <person name="Han C."/>
            <person name="Yasawong M."/>
            <person name="Rohde M."/>
            <person name="Tindall B."/>
            <person name="Goker M."/>
            <person name="Woyke T."/>
            <person name="Bristow J."/>
            <person name="Eisen J."/>
            <person name="Markowitz V."/>
            <person name="Hugenholtz P."/>
            <person name="Kyrpides N."/>
            <person name="Klenk H."/>
            <person name="Lapidus A."/>
        </authorList>
    </citation>
    <scope>NUCLEOTIDE SEQUENCE [LARGE SCALE GENOMIC DNA]</scope>
    <source>
        <strain evidence="2">DSM 9799 / CCM 4581 / KCTC 23876 / PAT</strain>
    </source>
</reference>
<proteinExistence type="predicted"/>
<keyword evidence="2" id="KW-1185">Reference proteome</keyword>
<protein>
    <recommendedName>
        <fullName evidence="3">DUF4250 domain-containing protein</fullName>
    </recommendedName>
</protein>
<evidence type="ECO:0000313" key="2">
    <source>
        <dbReference type="Proteomes" id="UP000006683"/>
    </source>
</evidence>
<dbReference type="KEGG" id="fbl:Fbal_0681"/>
<organism evidence="1 2">
    <name type="scientific">Ferrimonas balearica (strain DSM 9799 / CCM 4581 / KCTC 23876 / PAT)</name>
    <dbReference type="NCBI Taxonomy" id="550540"/>
    <lineage>
        <taxon>Bacteria</taxon>
        <taxon>Pseudomonadati</taxon>
        <taxon>Pseudomonadota</taxon>
        <taxon>Gammaproteobacteria</taxon>
        <taxon>Alteromonadales</taxon>
        <taxon>Ferrimonadaceae</taxon>
        <taxon>Ferrimonas</taxon>
    </lineage>
</organism>
<sequence>MDILNAQEMDPAILLGIVNERLRLGHGDINDLAAELGMGSIELEARLAELGFYYQPGSNQFKAR</sequence>
<dbReference type="Proteomes" id="UP000006683">
    <property type="component" value="Chromosome"/>
</dbReference>
<accession>E1SRC8</accession>
<dbReference type="OrthoDB" id="6197979at2"/>
<name>E1SRC8_FERBD</name>
<dbReference type="Pfam" id="PF14056">
    <property type="entry name" value="DUF4250"/>
    <property type="match status" value="1"/>
</dbReference>
<dbReference type="EMBL" id="CP002209">
    <property type="protein sequence ID" value="ADN74893.1"/>
    <property type="molecule type" value="Genomic_DNA"/>
</dbReference>